<dbReference type="InterPro" id="IPR006073">
    <property type="entry name" value="GTP-bd"/>
</dbReference>
<dbReference type="InterPro" id="IPR027417">
    <property type="entry name" value="P-loop_NTPase"/>
</dbReference>
<evidence type="ECO:0000313" key="7">
    <source>
        <dbReference type="EMBL" id="PWW79652.1"/>
    </source>
</evidence>
<keyword evidence="2" id="KW-0547">Nucleotide-binding</keyword>
<protein>
    <recommendedName>
        <fullName evidence="6">G domain-containing protein</fullName>
    </recommendedName>
</protein>
<keyword evidence="3" id="KW-0378">Hydrolase</keyword>
<dbReference type="OrthoDB" id="61815at2759"/>
<dbReference type="Proteomes" id="UP000246991">
    <property type="component" value="Unassembled WGS sequence"/>
</dbReference>
<dbReference type="InterPro" id="IPR043358">
    <property type="entry name" value="GNL1-like"/>
</dbReference>
<feature type="region of interest" description="Disordered" evidence="5">
    <location>
        <begin position="141"/>
        <end position="189"/>
    </location>
</feature>
<dbReference type="GO" id="GO:0003924">
    <property type="term" value="F:GTPase activity"/>
    <property type="evidence" value="ECO:0007669"/>
    <property type="project" value="InterPro"/>
</dbReference>
<dbReference type="AlphaFoldDB" id="A0A317SZ22"/>
<dbReference type="PANTHER" id="PTHR45709:SF2">
    <property type="entry name" value="LARGE SUBUNIT GTPASE 1 HOMOLOG"/>
    <property type="match status" value="1"/>
</dbReference>
<name>A0A317SZ22_9PEZI</name>
<keyword evidence="1" id="KW-0963">Cytoplasm</keyword>
<dbReference type="Gene3D" id="3.40.50.300">
    <property type="entry name" value="P-loop containing nucleotide triphosphate hydrolases"/>
    <property type="match status" value="1"/>
</dbReference>
<feature type="domain" description="G" evidence="6">
    <location>
        <begin position="76"/>
        <end position="132"/>
    </location>
</feature>
<keyword evidence="4" id="KW-0342">GTP-binding</keyword>
<dbReference type="PANTHER" id="PTHR45709">
    <property type="entry name" value="LARGE SUBUNIT GTPASE 1 HOMOLOG-RELATED"/>
    <property type="match status" value="1"/>
</dbReference>
<gene>
    <name evidence="7" type="ORF">C7212DRAFT_341919</name>
</gene>
<dbReference type="STRING" id="42249.A0A317SZ22"/>
<evidence type="ECO:0000256" key="3">
    <source>
        <dbReference type="ARBA" id="ARBA00022801"/>
    </source>
</evidence>
<sequence length="189" mass="21266">MRGFGERSAWADYFEKERISYRFFSAALAKQINEEYYSVDEEGEPVEEEKEELRIRILTVDELEEDEDLESPRKTQIGLVGYPNVGKSSTINASIGAKKVSVSSTLGKTGHLQTLHLGEKIAFCDCPSLGFPNFATTKAELRPNNTRSATDPPASSRIPLRYQDKYPSVRRRRHRCPNRGGAPNGVRRG</sequence>
<evidence type="ECO:0000256" key="5">
    <source>
        <dbReference type="SAM" id="MobiDB-lite"/>
    </source>
</evidence>
<proteinExistence type="predicted"/>
<comment type="caution">
    <text evidence="7">The sequence shown here is derived from an EMBL/GenBank/DDBJ whole genome shotgun (WGS) entry which is preliminary data.</text>
</comment>
<dbReference type="EMBL" id="PYWC01000007">
    <property type="protein sequence ID" value="PWW79652.1"/>
    <property type="molecule type" value="Genomic_DNA"/>
</dbReference>
<evidence type="ECO:0000256" key="1">
    <source>
        <dbReference type="ARBA" id="ARBA00022490"/>
    </source>
</evidence>
<dbReference type="GO" id="GO:0000054">
    <property type="term" value="P:ribosomal subunit export from nucleus"/>
    <property type="evidence" value="ECO:0007669"/>
    <property type="project" value="TreeGrafter"/>
</dbReference>
<dbReference type="Pfam" id="PF01926">
    <property type="entry name" value="MMR_HSR1"/>
    <property type="match status" value="1"/>
</dbReference>
<evidence type="ECO:0000259" key="6">
    <source>
        <dbReference type="Pfam" id="PF01926"/>
    </source>
</evidence>
<evidence type="ECO:0000256" key="2">
    <source>
        <dbReference type="ARBA" id="ARBA00022741"/>
    </source>
</evidence>
<keyword evidence="8" id="KW-1185">Reference proteome</keyword>
<dbReference type="GO" id="GO:0005829">
    <property type="term" value="C:cytosol"/>
    <property type="evidence" value="ECO:0007669"/>
    <property type="project" value="TreeGrafter"/>
</dbReference>
<feature type="compositionally biased region" description="Basic residues" evidence="5">
    <location>
        <begin position="168"/>
        <end position="177"/>
    </location>
</feature>
<accession>A0A317SZ22</accession>
<evidence type="ECO:0000313" key="8">
    <source>
        <dbReference type="Proteomes" id="UP000246991"/>
    </source>
</evidence>
<evidence type="ECO:0000256" key="4">
    <source>
        <dbReference type="ARBA" id="ARBA00023134"/>
    </source>
</evidence>
<dbReference type="SUPFAM" id="SSF52540">
    <property type="entry name" value="P-loop containing nucleoside triphosphate hydrolases"/>
    <property type="match status" value="1"/>
</dbReference>
<dbReference type="GO" id="GO:0005525">
    <property type="term" value="F:GTP binding"/>
    <property type="evidence" value="ECO:0007669"/>
    <property type="project" value="UniProtKB-KW"/>
</dbReference>
<reference evidence="7 8" key="1">
    <citation type="submission" date="2018-03" db="EMBL/GenBank/DDBJ databases">
        <title>Genomes of Pezizomycetes fungi and the evolution of truffles.</title>
        <authorList>
            <person name="Murat C."/>
            <person name="Payen T."/>
            <person name="Noel B."/>
            <person name="Kuo A."/>
            <person name="Martin F.M."/>
        </authorList>
    </citation>
    <scope>NUCLEOTIDE SEQUENCE [LARGE SCALE GENOMIC DNA]</scope>
    <source>
        <strain evidence="7">091103-1</strain>
    </source>
</reference>
<organism evidence="7 8">
    <name type="scientific">Tuber magnatum</name>
    <name type="common">white Piedmont truffle</name>
    <dbReference type="NCBI Taxonomy" id="42249"/>
    <lineage>
        <taxon>Eukaryota</taxon>
        <taxon>Fungi</taxon>
        <taxon>Dikarya</taxon>
        <taxon>Ascomycota</taxon>
        <taxon>Pezizomycotina</taxon>
        <taxon>Pezizomycetes</taxon>
        <taxon>Pezizales</taxon>
        <taxon>Tuberaceae</taxon>
        <taxon>Tuber</taxon>
    </lineage>
</organism>